<evidence type="ECO:0000259" key="1">
    <source>
        <dbReference type="Pfam" id="PF05598"/>
    </source>
</evidence>
<reference evidence="2 3" key="1">
    <citation type="submission" date="2021-10" db="EMBL/GenBank/DDBJ databases">
        <authorList>
            <person name="Criscuolo A."/>
        </authorList>
    </citation>
    <scope>NUCLEOTIDE SEQUENCE [LARGE SCALE GENOMIC DNA]</scope>
    <source>
        <strain evidence="3">CIP 111883</strain>
    </source>
</reference>
<feature type="domain" description="Transposase InsH N-terminal" evidence="1">
    <location>
        <begin position="5"/>
        <end position="33"/>
    </location>
</feature>
<organism evidence="2 3">
    <name type="scientific">Sutcliffiella rhizosphaerae</name>
    <dbReference type="NCBI Taxonomy" id="2880967"/>
    <lineage>
        <taxon>Bacteria</taxon>
        <taxon>Bacillati</taxon>
        <taxon>Bacillota</taxon>
        <taxon>Bacilli</taxon>
        <taxon>Bacillales</taxon>
        <taxon>Bacillaceae</taxon>
        <taxon>Sutcliffiella</taxon>
    </lineage>
</organism>
<proteinExistence type="predicted"/>
<sequence>MIEDSPYNLAYKWFLGLNPEDTLPNSSQLSRFRVHRLGANRIEKVLEYVVKQCVEKGLIQSKALIIDSTHTIANEAKDKPLKVLKKACTRLLKGVKNNLPVFIRSSLRFQN</sequence>
<accession>A0ABN8AEN1</accession>
<protein>
    <recommendedName>
        <fullName evidence="1">Transposase InsH N-terminal domain-containing protein</fullName>
    </recommendedName>
</protein>
<gene>
    <name evidence="2" type="ORF">BACCIP111883_04577</name>
</gene>
<dbReference type="Pfam" id="PF05598">
    <property type="entry name" value="DUF772"/>
    <property type="match status" value="1"/>
</dbReference>
<evidence type="ECO:0000313" key="3">
    <source>
        <dbReference type="Proteomes" id="UP000789833"/>
    </source>
</evidence>
<comment type="caution">
    <text evidence="2">The sequence shown here is derived from an EMBL/GenBank/DDBJ whole genome shotgun (WGS) entry which is preliminary data.</text>
</comment>
<dbReference type="EMBL" id="CAKJTJ010000072">
    <property type="protein sequence ID" value="CAG9623745.1"/>
    <property type="molecule type" value="Genomic_DNA"/>
</dbReference>
<dbReference type="InterPro" id="IPR008490">
    <property type="entry name" value="Transposase_InsH_N"/>
</dbReference>
<evidence type="ECO:0000313" key="2">
    <source>
        <dbReference type="EMBL" id="CAG9623745.1"/>
    </source>
</evidence>
<keyword evidence="3" id="KW-1185">Reference proteome</keyword>
<name>A0ABN8AEN1_9BACI</name>
<dbReference type="Proteomes" id="UP000789833">
    <property type="component" value="Unassembled WGS sequence"/>
</dbReference>